<keyword evidence="1" id="KW-1133">Transmembrane helix</keyword>
<sequence>MRGSKGFILVEVLVALMVLAVGFTTLFSLMGQQRRFLYTTEKRYRDMLTLTDKLAEGRWDELQVKERSIEEYPGIKEVTVRLGDAEIYLYTR</sequence>
<dbReference type="eggNOG" id="COG4967">
    <property type="taxonomic scope" value="Bacteria"/>
</dbReference>
<keyword evidence="1" id="KW-0812">Transmembrane</keyword>
<gene>
    <name evidence="2" type="ordered locus">Thal_0529</name>
</gene>
<evidence type="ECO:0000313" key="2">
    <source>
        <dbReference type="EMBL" id="ADC89163.1"/>
    </source>
</evidence>
<dbReference type="HOGENOM" id="CLU_186206_0_0_0"/>
<keyword evidence="1" id="KW-0472">Membrane</keyword>
<keyword evidence="3" id="KW-1185">Reference proteome</keyword>
<dbReference type="Proteomes" id="UP000002043">
    <property type="component" value="Chromosome"/>
</dbReference>
<name>D3SPS6_THEAH</name>
<evidence type="ECO:0000313" key="3">
    <source>
        <dbReference type="Proteomes" id="UP000002043"/>
    </source>
</evidence>
<evidence type="ECO:0000256" key="1">
    <source>
        <dbReference type="SAM" id="Phobius"/>
    </source>
</evidence>
<protein>
    <submittedName>
        <fullName evidence="2">Uncharacterized protein</fullName>
    </submittedName>
</protein>
<feature type="transmembrane region" description="Helical" evidence="1">
    <location>
        <begin position="6"/>
        <end position="29"/>
    </location>
</feature>
<accession>D3SPS6</accession>
<proteinExistence type="predicted"/>
<reference evidence="3" key="1">
    <citation type="journal article" date="2010" name="Stand. Genomic Sci.">
        <title>Complete genome sequence of Thermocrinis albus type strain (HI 11/12T).</title>
        <authorList>
            <person name="Wirth R."/>
            <person name="Sikorski J."/>
            <person name="Brambilla E."/>
            <person name="Misra M."/>
            <person name="Lapidus A."/>
            <person name="Copeland A."/>
            <person name="Nolan M."/>
            <person name="Lucas S."/>
            <person name="Chen F."/>
            <person name="Tice H."/>
            <person name="Cheng J.F."/>
            <person name="Han C."/>
            <person name="Detter J.C."/>
            <person name="Tapia R."/>
            <person name="Bruce D."/>
            <person name="Goodwin L."/>
            <person name="Pitluck S."/>
            <person name="Pati A."/>
            <person name="Anderson I."/>
            <person name="Ivanova N."/>
            <person name="Mavromatis K."/>
            <person name="Mikhailova N."/>
            <person name="Chen A."/>
            <person name="Palaniappan K."/>
            <person name="Bilek Y."/>
            <person name="Hader T."/>
            <person name="Land M."/>
            <person name="Hauser L."/>
            <person name="Chang Y.J."/>
            <person name="Jeffries C.D."/>
            <person name="Tindall B.J."/>
            <person name="Rohde M."/>
            <person name="Goker M."/>
            <person name="Bristow J."/>
            <person name="Eisen J.A."/>
            <person name="Markowitz V."/>
            <person name="Hugenholtz P."/>
            <person name="Kyrpides N.C."/>
            <person name="Klenk H.P."/>
        </authorList>
    </citation>
    <scope>NUCLEOTIDE SEQUENCE [LARGE SCALE GENOMIC DNA]</scope>
    <source>
        <strain evidence="3">DSM 14484 / JCM 11386 / HI 11/12</strain>
    </source>
</reference>
<dbReference type="EMBL" id="CP001931">
    <property type="protein sequence ID" value="ADC89163.1"/>
    <property type="molecule type" value="Genomic_DNA"/>
</dbReference>
<dbReference type="RefSeq" id="WP_012991570.1">
    <property type="nucleotide sequence ID" value="NC_013894.1"/>
</dbReference>
<dbReference type="AlphaFoldDB" id="D3SPS6"/>
<dbReference type="KEGG" id="tal:Thal_0529"/>
<organism evidence="2 3">
    <name type="scientific">Thermocrinis albus (strain DSM 14484 / JCM 11386 / HI 11/12)</name>
    <dbReference type="NCBI Taxonomy" id="638303"/>
    <lineage>
        <taxon>Bacteria</taxon>
        <taxon>Pseudomonadati</taxon>
        <taxon>Aquificota</taxon>
        <taxon>Aquificia</taxon>
        <taxon>Aquificales</taxon>
        <taxon>Aquificaceae</taxon>
        <taxon>Thermocrinis</taxon>
    </lineage>
</organism>
<dbReference type="STRING" id="638303.Thal_0529"/>